<name>A0A643ETZ8_9HYPH</name>
<dbReference type="Pfam" id="PF18743">
    <property type="entry name" value="AHJR-like"/>
    <property type="match status" value="1"/>
</dbReference>
<accession>A0A643ETZ8</accession>
<proteinExistence type="predicted"/>
<organism evidence="2">
    <name type="scientific">Brucella pituitosa</name>
    <dbReference type="NCBI Taxonomy" id="571256"/>
    <lineage>
        <taxon>Bacteria</taxon>
        <taxon>Pseudomonadati</taxon>
        <taxon>Pseudomonadota</taxon>
        <taxon>Alphaproteobacteria</taxon>
        <taxon>Hyphomicrobiales</taxon>
        <taxon>Brucellaceae</taxon>
        <taxon>Brucella/Ochrobactrum group</taxon>
        <taxon>Brucella</taxon>
    </lineage>
</organism>
<evidence type="ECO:0000259" key="1">
    <source>
        <dbReference type="Pfam" id="PF18743"/>
    </source>
</evidence>
<protein>
    <recommendedName>
        <fullName evidence="1">REase AHJR-like domain-containing protein</fullName>
    </recommendedName>
</protein>
<dbReference type="InterPro" id="IPR040902">
    <property type="entry name" value="AHJR-like"/>
</dbReference>
<comment type="caution">
    <text evidence="2">The sequence shown here is derived from an EMBL/GenBank/DDBJ whole genome shotgun (WGS) entry which is preliminary data.</text>
</comment>
<reference evidence="2" key="1">
    <citation type="submission" date="2019-09" db="EMBL/GenBank/DDBJ databases">
        <title>Draft genome sequences of 48 bacterial type strains from the CCUG.</title>
        <authorList>
            <person name="Tunovic T."/>
            <person name="Pineiro-Iglesias B."/>
            <person name="Unosson C."/>
            <person name="Inganas E."/>
            <person name="Ohlen M."/>
            <person name="Cardew S."/>
            <person name="Jensie-Markopoulos S."/>
            <person name="Salva-Serra F."/>
            <person name="Jaen-Luchoro D."/>
            <person name="Karlsson R."/>
            <person name="Svensson-Stadler L."/>
            <person name="Chun J."/>
            <person name="Moore E."/>
        </authorList>
    </citation>
    <scope>NUCLEOTIDE SEQUENCE</scope>
    <source>
        <strain evidence="2">CCUG 50899</strain>
    </source>
</reference>
<feature type="domain" description="REase AHJR-like" evidence="1">
    <location>
        <begin position="5"/>
        <end position="108"/>
    </location>
</feature>
<dbReference type="EMBL" id="VZPE01000014">
    <property type="protein sequence ID" value="KAB0566147.1"/>
    <property type="molecule type" value="Genomic_DNA"/>
</dbReference>
<dbReference type="AlphaFoldDB" id="A0A643ETZ8"/>
<evidence type="ECO:0000313" key="2">
    <source>
        <dbReference type="EMBL" id="KAB0566147.1"/>
    </source>
</evidence>
<sequence>MIDFAAVERNALDDYLTRLGAQGYRVVRSPKRSDLPAFLADYEADAVAIGPKGNIVVEVVAKGSPTAQAKIRRLREILADHPDWRLEVVYGGQAERQVPIASVAAIERTVEALNKLTDPRASILLAWASLEAIARHLEPSETLKPQTPGRVVELLATGGFVTPSQAETLRNLATIRNQIIHGNVDLEPSVDQLQGLIGITHELVSFLKSRKA</sequence>
<dbReference type="RefSeq" id="WP_128094892.1">
    <property type="nucleotide sequence ID" value="NZ_JBHEEN010000016.1"/>
</dbReference>
<gene>
    <name evidence="2" type="ORF">F7Q93_22160</name>
</gene>